<dbReference type="Proteomes" id="UP000826234">
    <property type="component" value="Unassembled WGS sequence"/>
</dbReference>
<accession>A0ABQ7SL02</accession>
<dbReference type="Gene3D" id="1.20.120.230">
    <property type="entry name" value="Alpha-catenin/vinculin-like"/>
    <property type="match status" value="2"/>
</dbReference>
<evidence type="ECO:0000256" key="1">
    <source>
        <dbReference type="ARBA" id="ARBA00004496"/>
    </source>
</evidence>
<dbReference type="SUPFAM" id="SSF47220">
    <property type="entry name" value="alpha-catenin/vinculin-like"/>
    <property type="match status" value="2"/>
</dbReference>
<evidence type="ECO:0000313" key="5">
    <source>
        <dbReference type="Proteomes" id="UP000826234"/>
    </source>
</evidence>
<organism evidence="4 5">
    <name type="scientific">Phrynosoma platyrhinos</name>
    <name type="common">Desert horned lizard</name>
    <dbReference type="NCBI Taxonomy" id="52577"/>
    <lineage>
        <taxon>Eukaryota</taxon>
        <taxon>Metazoa</taxon>
        <taxon>Chordata</taxon>
        <taxon>Craniata</taxon>
        <taxon>Vertebrata</taxon>
        <taxon>Euteleostomi</taxon>
        <taxon>Lepidosauria</taxon>
        <taxon>Squamata</taxon>
        <taxon>Bifurcata</taxon>
        <taxon>Unidentata</taxon>
        <taxon>Episquamata</taxon>
        <taxon>Toxicofera</taxon>
        <taxon>Iguania</taxon>
        <taxon>Phrynosomatidae</taxon>
        <taxon>Phrynosomatinae</taxon>
        <taxon>Phrynosoma</taxon>
    </lineage>
</organism>
<dbReference type="PANTHER" id="PTHR46342:SF1">
    <property type="entry name" value="ALPHA-CATULIN"/>
    <property type="match status" value="1"/>
</dbReference>
<keyword evidence="2" id="KW-0963">Cytoplasm</keyword>
<protein>
    <submittedName>
        <fullName evidence="4">Uncharacterized protein</fullName>
    </submittedName>
</protein>
<dbReference type="PANTHER" id="PTHR46342">
    <property type="entry name" value="ALPHA-CATULIN"/>
    <property type="match status" value="1"/>
</dbReference>
<gene>
    <name evidence="4" type="ORF">JD844_016946</name>
</gene>
<evidence type="ECO:0000313" key="4">
    <source>
        <dbReference type="EMBL" id="KAH0618025.1"/>
    </source>
</evidence>
<evidence type="ECO:0000256" key="2">
    <source>
        <dbReference type="ARBA" id="ARBA00022490"/>
    </source>
</evidence>
<comment type="caution">
    <text evidence="4">The sequence shown here is derived from an EMBL/GenBank/DDBJ whole genome shotgun (WGS) entry which is preliminary data.</text>
</comment>
<comment type="subcellular location">
    <subcellularLocation>
        <location evidence="1">Cytoplasm</location>
    </subcellularLocation>
</comment>
<dbReference type="EMBL" id="JAIPUX010005289">
    <property type="protein sequence ID" value="KAH0618025.1"/>
    <property type="molecule type" value="Genomic_DNA"/>
</dbReference>
<keyword evidence="5" id="KW-1185">Reference proteome</keyword>
<evidence type="ECO:0000256" key="3">
    <source>
        <dbReference type="SAM" id="MobiDB-lite"/>
    </source>
</evidence>
<dbReference type="InterPro" id="IPR036723">
    <property type="entry name" value="Alpha-catenin/vinculin-like_sf"/>
</dbReference>
<proteinExistence type="predicted"/>
<sequence length="314" mass="34515">MLPSAADTQLSQRSGPGSPVGFQRMCGQDSLARGPHVRESSTSALSSLSCSEGYSEICHLLRHVSGTEPLEITCLHAEETFQVTGPQIISAAETLTLYPSSKIAKENLDVFCEAWESQLSDMSLLLREISDVFEGRRGEKRAYLSLPRPGKHNSNLKALKPVRLDSEEQTKLGKLGLELHKLAICVDSEMDKWEDPENEIARHAQGLSSMAYSMYLFTRTLLPNVAYAISELVNMVMVKEEGALQVAGCPIYVNDRSISRQNAADVADSLVEYAMTLNGQGTLATLYVFGVHAFIQVDIVEQATLHSNHIDKKT</sequence>
<dbReference type="InterPro" id="IPR030045">
    <property type="entry name" value="CTNNAL1"/>
</dbReference>
<feature type="compositionally biased region" description="Polar residues" evidence="3">
    <location>
        <begin position="1"/>
        <end position="15"/>
    </location>
</feature>
<name>A0ABQ7SL02_PHRPL</name>
<feature type="region of interest" description="Disordered" evidence="3">
    <location>
        <begin position="1"/>
        <end position="20"/>
    </location>
</feature>
<reference evidence="4 5" key="1">
    <citation type="journal article" date="2022" name="Gigascience">
        <title>A chromosome-level genome assembly and annotation of the desert horned lizard, Phrynosoma platyrhinos, provides insight into chromosomal rearrangements among reptiles.</title>
        <authorList>
            <person name="Koochekian N."/>
            <person name="Ascanio A."/>
            <person name="Farleigh K."/>
            <person name="Card D.C."/>
            <person name="Schield D.R."/>
            <person name="Castoe T.A."/>
            <person name="Jezkova T."/>
        </authorList>
    </citation>
    <scope>NUCLEOTIDE SEQUENCE [LARGE SCALE GENOMIC DNA]</scope>
    <source>
        <strain evidence="4">NK-2021</strain>
    </source>
</reference>